<feature type="transmembrane region" description="Helical" evidence="3">
    <location>
        <begin position="227"/>
        <end position="246"/>
    </location>
</feature>
<comment type="similarity">
    <text evidence="1">Belongs to the multi antimicrobial extrusion (MATE) (TC 2.A.66.1) family.</text>
</comment>
<dbReference type="EnsemblMetazoa" id="CapteT189705">
    <property type="protein sequence ID" value="CapteP189705"/>
    <property type="gene ID" value="CapteG189705"/>
</dbReference>
<protein>
    <submittedName>
        <fullName evidence="4 5">Uncharacterized protein</fullName>
    </submittedName>
</protein>
<proteinExistence type="inferred from homology"/>
<dbReference type="PANTHER" id="PTHR11206">
    <property type="entry name" value="MULTIDRUG RESISTANCE PROTEIN"/>
    <property type="match status" value="1"/>
</dbReference>
<evidence type="ECO:0000313" key="5">
    <source>
        <dbReference type="EnsemblMetazoa" id="CapteP189705"/>
    </source>
</evidence>
<gene>
    <name evidence="4" type="ORF">CAPTEDRAFT_189705</name>
</gene>
<dbReference type="EMBL" id="AMQN01014167">
    <property type="status" value="NOT_ANNOTATED_CDS"/>
    <property type="molecule type" value="Genomic_DNA"/>
</dbReference>
<sequence length="270" mass="29867">MEHADSTDSLLPKKINDMDMDEGSSSSCCKRIFPGGYCAEFKRTMKIGVGLMLALFSQIMLGPITTIFGGHLGKLELDAIALSNSIVNVFGYSLAVGMTSACDTYFSQAYGNKQYKLVGVILQKSLYILLLLLIFCYAFLTNMEVVLVKSGQNPQVASMVQEYMFYFFPGLLFAFLYTVLRKWMACQVELIGSGRYSRFNSQEGVPLIDEKVLLLGVPPTNILLRRFFTFLLAILILAASVLIHLLSTSSASNSNDSNFTMTTDGYDIVT</sequence>
<organism evidence="4">
    <name type="scientific">Capitella teleta</name>
    <name type="common">Polychaete worm</name>
    <dbReference type="NCBI Taxonomy" id="283909"/>
    <lineage>
        <taxon>Eukaryota</taxon>
        <taxon>Metazoa</taxon>
        <taxon>Spiralia</taxon>
        <taxon>Lophotrochozoa</taxon>
        <taxon>Annelida</taxon>
        <taxon>Polychaeta</taxon>
        <taxon>Sedentaria</taxon>
        <taxon>Scolecida</taxon>
        <taxon>Capitellidae</taxon>
        <taxon>Capitella</taxon>
    </lineage>
</organism>
<dbReference type="OrthoDB" id="2126698at2759"/>
<evidence type="ECO:0000256" key="3">
    <source>
        <dbReference type="SAM" id="Phobius"/>
    </source>
</evidence>
<dbReference type="STRING" id="283909.R7TI46"/>
<name>R7TI46_CAPTE</name>
<dbReference type="InterPro" id="IPR002528">
    <property type="entry name" value="MATE_fam"/>
</dbReference>
<dbReference type="AlphaFoldDB" id="R7TI46"/>
<evidence type="ECO:0000313" key="4">
    <source>
        <dbReference type="EMBL" id="ELT90755.1"/>
    </source>
</evidence>
<dbReference type="GO" id="GO:0042910">
    <property type="term" value="F:xenobiotic transmembrane transporter activity"/>
    <property type="evidence" value="ECO:0007669"/>
    <property type="project" value="InterPro"/>
</dbReference>
<dbReference type="EMBL" id="KB310777">
    <property type="protein sequence ID" value="ELT90755.1"/>
    <property type="molecule type" value="Genomic_DNA"/>
</dbReference>
<evidence type="ECO:0000313" key="6">
    <source>
        <dbReference type="Proteomes" id="UP000014760"/>
    </source>
</evidence>
<keyword evidence="6" id="KW-1185">Reference proteome</keyword>
<keyword evidence="3" id="KW-1133">Transmembrane helix</keyword>
<dbReference type="HOGENOM" id="CLU_1031533_0_0_1"/>
<feature type="transmembrane region" description="Helical" evidence="3">
    <location>
        <begin position="49"/>
        <end position="69"/>
    </location>
</feature>
<evidence type="ECO:0000256" key="1">
    <source>
        <dbReference type="ARBA" id="ARBA00010199"/>
    </source>
</evidence>
<reference evidence="5" key="3">
    <citation type="submission" date="2015-06" db="UniProtKB">
        <authorList>
            <consortium name="EnsemblMetazoa"/>
        </authorList>
    </citation>
    <scope>IDENTIFICATION</scope>
</reference>
<keyword evidence="3" id="KW-0472">Membrane</keyword>
<reference evidence="6" key="1">
    <citation type="submission" date="2012-12" db="EMBL/GenBank/DDBJ databases">
        <authorList>
            <person name="Hellsten U."/>
            <person name="Grimwood J."/>
            <person name="Chapman J.A."/>
            <person name="Shapiro H."/>
            <person name="Aerts A."/>
            <person name="Otillar R.P."/>
            <person name="Terry A.Y."/>
            <person name="Boore J.L."/>
            <person name="Simakov O."/>
            <person name="Marletaz F."/>
            <person name="Cho S.-J."/>
            <person name="Edsinger-Gonzales E."/>
            <person name="Havlak P."/>
            <person name="Kuo D.-H."/>
            <person name="Larsson T."/>
            <person name="Lv J."/>
            <person name="Arendt D."/>
            <person name="Savage R."/>
            <person name="Osoegawa K."/>
            <person name="de Jong P."/>
            <person name="Lindberg D.R."/>
            <person name="Seaver E.C."/>
            <person name="Weisblat D.A."/>
            <person name="Putnam N.H."/>
            <person name="Grigoriev I.V."/>
            <person name="Rokhsar D.S."/>
        </authorList>
    </citation>
    <scope>NUCLEOTIDE SEQUENCE</scope>
    <source>
        <strain evidence="6">I ESC-2004</strain>
    </source>
</reference>
<dbReference type="Proteomes" id="UP000014760">
    <property type="component" value="Unassembled WGS sequence"/>
</dbReference>
<dbReference type="Pfam" id="PF01554">
    <property type="entry name" value="MatE"/>
    <property type="match status" value="1"/>
</dbReference>
<feature type="transmembrane region" description="Helical" evidence="3">
    <location>
        <begin position="126"/>
        <end position="143"/>
    </location>
</feature>
<dbReference type="OMA" id="VFLLWIK"/>
<reference evidence="4 6" key="2">
    <citation type="journal article" date="2013" name="Nature">
        <title>Insights into bilaterian evolution from three spiralian genomes.</title>
        <authorList>
            <person name="Simakov O."/>
            <person name="Marletaz F."/>
            <person name="Cho S.J."/>
            <person name="Edsinger-Gonzales E."/>
            <person name="Havlak P."/>
            <person name="Hellsten U."/>
            <person name="Kuo D.H."/>
            <person name="Larsson T."/>
            <person name="Lv J."/>
            <person name="Arendt D."/>
            <person name="Savage R."/>
            <person name="Osoegawa K."/>
            <person name="de Jong P."/>
            <person name="Grimwood J."/>
            <person name="Chapman J.A."/>
            <person name="Shapiro H."/>
            <person name="Aerts A."/>
            <person name="Otillar R.P."/>
            <person name="Terry A.Y."/>
            <person name="Boore J.L."/>
            <person name="Grigoriev I.V."/>
            <person name="Lindberg D.R."/>
            <person name="Seaver E.C."/>
            <person name="Weisblat D.A."/>
            <person name="Putnam N.H."/>
            <person name="Rokhsar D.S."/>
        </authorList>
    </citation>
    <scope>NUCLEOTIDE SEQUENCE</scope>
    <source>
        <strain evidence="4 6">I ESC-2004</strain>
    </source>
</reference>
<feature type="region of interest" description="Disordered" evidence="2">
    <location>
        <begin position="1"/>
        <end position="23"/>
    </location>
</feature>
<keyword evidence="3" id="KW-0812">Transmembrane</keyword>
<dbReference type="EMBL" id="AMQN01014166">
    <property type="status" value="NOT_ANNOTATED_CDS"/>
    <property type="molecule type" value="Genomic_DNA"/>
</dbReference>
<feature type="transmembrane region" description="Helical" evidence="3">
    <location>
        <begin position="89"/>
        <end position="106"/>
    </location>
</feature>
<feature type="transmembrane region" description="Helical" evidence="3">
    <location>
        <begin position="163"/>
        <end position="180"/>
    </location>
</feature>
<accession>R7TI46</accession>
<dbReference type="GO" id="GO:0016020">
    <property type="term" value="C:membrane"/>
    <property type="evidence" value="ECO:0007669"/>
    <property type="project" value="InterPro"/>
</dbReference>
<evidence type="ECO:0000256" key="2">
    <source>
        <dbReference type="SAM" id="MobiDB-lite"/>
    </source>
</evidence>
<dbReference type="GO" id="GO:0015297">
    <property type="term" value="F:antiporter activity"/>
    <property type="evidence" value="ECO:0007669"/>
    <property type="project" value="InterPro"/>
</dbReference>